<dbReference type="Proteomes" id="UP000050509">
    <property type="component" value="Unassembled WGS sequence"/>
</dbReference>
<dbReference type="InterPro" id="IPR025646">
    <property type="entry name" value="DUF4350"/>
</dbReference>
<evidence type="ECO:0000313" key="4">
    <source>
        <dbReference type="Proteomes" id="UP000050509"/>
    </source>
</evidence>
<accession>A0A0P9D791</accession>
<protein>
    <recommendedName>
        <fullName evidence="2">DUF4350 domain-containing protein</fullName>
    </recommendedName>
</protein>
<name>A0A0P9D791_9CHLR</name>
<evidence type="ECO:0000313" key="3">
    <source>
        <dbReference type="EMBL" id="KPV48444.1"/>
    </source>
</evidence>
<feature type="domain" description="DUF4350" evidence="2">
    <location>
        <begin position="40"/>
        <end position="130"/>
    </location>
</feature>
<dbReference type="AlphaFoldDB" id="A0A0P9D791"/>
<evidence type="ECO:0000259" key="2">
    <source>
        <dbReference type="Pfam" id="PF14258"/>
    </source>
</evidence>
<reference evidence="3 4" key="1">
    <citation type="submission" date="2015-09" db="EMBL/GenBank/DDBJ databases">
        <title>Draft genome sequence of Kouleothrix aurantiaca JCM 19913.</title>
        <authorList>
            <person name="Hemp J."/>
        </authorList>
    </citation>
    <scope>NUCLEOTIDE SEQUENCE [LARGE SCALE GENOMIC DNA]</scope>
    <source>
        <strain evidence="3 4">COM-B</strain>
    </source>
</reference>
<dbReference type="EMBL" id="LJCR01002648">
    <property type="protein sequence ID" value="KPV48444.1"/>
    <property type="molecule type" value="Genomic_DNA"/>
</dbReference>
<feature type="transmembrane region" description="Helical" evidence="1">
    <location>
        <begin position="7"/>
        <end position="26"/>
    </location>
</feature>
<feature type="non-terminal residue" evidence="3">
    <location>
        <position position="143"/>
    </location>
</feature>
<gene>
    <name evidence="3" type="ORF">SE17_38045</name>
</gene>
<organism evidence="3 4">
    <name type="scientific">Kouleothrix aurantiaca</name>
    <dbReference type="NCBI Taxonomy" id="186479"/>
    <lineage>
        <taxon>Bacteria</taxon>
        <taxon>Bacillati</taxon>
        <taxon>Chloroflexota</taxon>
        <taxon>Chloroflexia</taxon>
        <taxon>Chloroflexales</taxon>
        <taxon>Roseiflexineae</taxon>
        <taxon>Roseiflexaceae</taxon>
        <taxon>Kouleothrix</taxon>
    </lineage>
</organism>
<keyword evidence="1" id="KW-0472">Membrane</keyword>
<keyword evidence="1" id="KW-0812">Transmembrane</keyword>
<keyword evidence="4" id="KW-1185">Reference proteome</keyword>
<dbReference type="Pfam" id="PF14258">
    <property type="entry name" value="DUF4350"/>
    <property type="match status" value="1"/>
</dbReference>
<proteinExistence type="predicted"/>
<comment type="caution">
    <text evidence="3">The sequence shown here is derived from an EMBL/GenBank/DDBJ whole genome shotgun (WGS) entry which is preliminary data.</text>
</comment>
<evidence type="ECO:0000256" key="1">
    <source>
        <dbReference type="SAM" id="Phobius"/>
    </source>
</evidence>
<sequence>MKNRRDILIIVGLFLALILFIAFGPARRPPADTLPDATTHSSAPEGAQALYTWARALGYDARRLEYRDFGLDEQDAALVILNPNEAISRTHARAVREWLERGGTLVMALDRNALFGPQNALLDELQFDTAVYTGTTSIAEAVP</sequence>
<keyword evidence="1" id="KW-1133">Transmembrane helix</keyword>